<dbReference type="SUPFAM" id="SSF81301">
    <property type="entry name" value="Nucleotidyltransferase"/>
    <property type="match status" value="1"/>
</dbReference>
<proteinExistence type="predicted"/>
<accession>A0A7G7BGG6</accession>
<dbReference type="CDD" id="cd05403">
    <property type="entry name" value="NT_KNTase_like"/>
    <property type="match status" value="1"/>
</dbReference>
<dbReference type="Gene3D" id="3.30.460.10">
    <property type="entry name" value="Beta Polymerase, domain 2"/>
    <property type="match status" value="1"/>
</dbReference>
<keyword evidence="1" id="KW-0808">Transferase</keyword>
<dbReference type="RefSeq" id="WP_185297988.1">
    <property type="nucleotide sequence ID" value="NZ_CP045702.1"/>
</dbReference>
<sequence length="234" mass="25344">MDPVVVARAVVEKRYPVARAAFLGGSVLTERRTALSDLDIVVLLHGPPAPYRESLQYGDWPVELFVHTEESWHAFVDREIRKRRSPLLWMCADGELLFDVDGLGVSLAAEARKLALAGPPAATVEEIEDFRYSITDLLDDLAGCTDEGERLFIASELARRAGELALALGGAWGGGGKWLARRLADAAPGLNVRLHHAVRGALNGQTEALVGVVDDVLARAGGRLWVGYRRSGTP</sequence>
<reference evidence="2" key="1">
    <citation type="submission" date="2019-10" db="EMBL/GenBank/DDBJ databases">
        <title>Antimicrobial potential of Antarctic Bacteria.</title>
        <authorList>
            <person name="Benaud N."/>
            <person name="Edwards R.J."/>
            <person name="Ferrari B.C."/>
        </authorList>
    </citation>
    <scope>NUCLEOTIDE SEQUENCE [LARGE SCALE GENOMIC DNA]</scope>
    <source>
        <strain evidence="2">NBSH44</strain>
    </source>
</reference>
<dbReference type="KEGG" id="sfiy:F0344_07250"/>
<keyword evidence="2" id="KW-1185">Reference proteome</keyword>
<gene>
    <name evidence="1" type="ORF">F0344_07250</name>
</gene>
<dbReference type="Proteomes" id="UP000515307">
    <property type="component" value="Chromosome"/>
</dbReference>
<dbReference type="InterPro" id="IPR043519">
    <property type="entry name" value="NT_sf"/>
</dbReference>
<organism evidence="1 2">
    <name type="scientific">Streptomyces finlayi</name>
    <dbReference type="NCBI Taxonomy" id="67296"/>
    <lineage>
        <taxon>Bacteria</taxon>
        <taxon>Bacillati</taxon>
        <taxon>Actinomycetota</taxon>
        <taxon>Actinomycetes</taxon>
        <taxon>Kitasatosporales</taxon>
        <taxon>Streptomycetaceae</taxon>
        <taxon>Streptomyces</taxon>
    </lineage>
</organism>
<dbReference type="AlphaFoldDB" id="A0A7G7BGG6"/>
<dbReference type="EMBL" id="CP045702">
    <property type="protein sequence ID" value="QNE74431.1"/>
    <property type="molecule type" value="Genomic_DNA"/>
</dbReference>
<evidence type="ECO:0000313" key="2">
    <source>
        <dbReference type="Proteomes" id="UP000515307"/>
    </source>
</evidence>
<evidence type="ECO:0000313" key="1">
    <source>
        <dbReference type="EMBL" id="QNE74431.1"/>
    </source>
</evidence>
<protein>
    <submittedName>
        <fullName evidence="1">Nucleotidyltransferase domain-containing protein</fullName>
    </submittedName>
</protein>
<dbReference type="GO" id="GO:0016740">
    <property type="term" value="F:transferase activity"/>
    <property type="evidence" value="ECO:0007669"/>
    <property type="project" value="UniProtKB-KW"/>
</dbReference>
<name>A0A7G7BGG6_9ACTN</name>